<dbReference type="EMBL" id="CP068158">
    <property type="protein sequence ID" value="QQU76054.1"/>
    <property type="molecule type" value="Genomic_DNA"/>
</dbReference>
<evidence type="ECO:0000313" key="1">
    <source>
        <dbReference type="EMBL" id="QQU76054.1"/>
    </source>
</evidence>
<dbReference type="Proteomes" id="UP000595757">
    <property type="component" value="Chromosome"/>
</dbReference>
<dbReference type="Pfam" id="PF10991">
    <property type="entry name" value="Enc34_ssDNA-bd"/>
    <property type="match status" value="1"/>
</dbReference>
<evidence type="ECO:0000313" key="2">
    <source>
        <dbReference type="Proteomes" id="UP000595757"/>
    </source>
</evidence>
<dbReference type="RefSeq" id="WP_201806620.1">
    <property type="nucleotide sequence ID" value="NZ_CP068158.1"/>
</dbReference>
<dbReference type="SUPFAM" id="SSF50249">
    <property type="entry name" value="Nucleic acid-binding proteins"/>
    <property type="match status" value="1"/>
</dbReference>
<reference evidence="1 2" key="1">
    <citation type="submission" date="2021-01" db="EMBL/GenBank/DDBJ databases">
        <title>FDA dAtabase for Regulatory Grade micrObial Sequences (FDA-ARGOS): Supporting development and validation of Infectious Disease Dx tests.</title>
        <authorList>
            <person name="Sproer C."/>
            <person name="Gronow S."/>
            <person name="Severitt S."/>
            <person name="Schroder I."/>
            <person name="Tallon L."/>
            <person name="Sadzewicz L."/>
            <person name="Zhao X."/>
            <person name="Boylan J."/>
            <person name="Ott S."/>
            <person name="Bowen H."/>
            <person name="Vavikolanu K."/>
            <person name="Mehta A."/>
            <person name="Aluvathingal J."/>
            <person name="Nadendla S."/>
            <person name="Lowell S."/>
            <person name="Myers T."/>
            <person name="Yan Y."/>
            <person name="Sichtig H."/>
        </authorList>
    </citation>
    <scope>NUCLEOTIDE SEQUENCE [LARGE SCALE GENOMIC DNA]</scope>
    <source>
        <strain evidence="1 2">FDAARGOS_1115</strain>
    </source>
</reference>
<dbReference type="GeneID" id="72411892"/>
<sequence length="185" mass="19642">MSATTNPTRVVTGEVRLSYANIFEAKSIQGGKPKYSVSLIIPKSDTETLAKIERAIDAAIDAGTAKFGGKRPNKAALKLPLRDGDIERDDEAYANSMFVNANSTTPPQVVDASLQPILDANEVYSGCYARVSISFYAFNTNGNRGIACGLGNIQKLRDGEPLGGNRISAEADFGGFAAASDDFLN</sequence>
<dbReference type="InterPro" id="IPR022595">
    <property type="entry name" value="Enc34_ssDNA-bd"/>
</dbReference>
<name>A0ABX7DE30_CORST</name>
<gene>
    <name evidence="1" type="ORF">I6I72_07815</name>
</gene>
<keyword evidence="2" id="KW-1185">Reference proteome</keyword>
<dbReference type="Gene3D" id="2.40.50.140">
    <property type="entry name" value="Nucleic acid-binding proteins"/>
    <property type="match status" value="1"/>
</dbReference>
<accession>A0ABX7DE30</accession>
<protein>
    <submittedName>
        <fullName evidence="1">DUF2815 family protein</fullName>
    </submittedName>
</protein>
<dbReference type="InterPro" id="IPR012340">
    <property type="entry name" value="NA-bd_OB-fold"/>
</dbReference>
<organism evidence="1 2">
    <name type="scientific">Corynebacterium striatum</name>
    <dbReference type="NCBI Taxonomy" id="43770"/>
    <lineage>
        <taxon>Bacteria</taxon>
        <taxon>Bacillati</taxon>
        <taxon>Actinomycetota</taxon>
        <taxon>Actinomycetes</taxon>
        <taxon>Mycobacteriales</taxon>
        <taxon>Corynebacteriaceae</taxon>
        <taxon>Corynebacterium</taxon>
    </lineage>
</organism>
<proteinExistence type="predicted"/>